<evidence type="ECO:0000313" key="2">
    <source>
        <dbReference type="Proteomes" id="UP000006666"/>
    </source>
</evidence>
<sequence>MNTYGVRAKEHWTKYLPERVAQLGDPEEFFASLGEQVEDQVFDISRSLEVQHAQRIRDADYLTRAGILTNIKRQAEEIVMSEMVLLPPEVEEDEFPEDEEDEVAMEINRVTFSNGMPVDRDHELWRLQEDDSVSVEEFRAAGLAWDREVEAAAREKVRQRRAAL</sequence>
<dbReference type="HOGENOM" id="CLU_1616869_0_0_11"/>
<keyword evidence="2" id="KW-1185">Reference proteome</keyword>
<evidence type="ECO:0008006" key="3">
    <source>
        <dbReference type="Google" id="ProtNLM"/>
    </source>
</evidence>
<reference evidence="1 2" key="1">
    <citation type="journal article" date="2009" name="Stand. Genomic Sci.">
        <title>Complete genome sequence of Kytococcus sedentarius type strain (541).</title>
        <authorList>
            <person name="Sims D."/>
            <person name="Brettin T."/>
            <person name="Detter J.C."/>
            <person name="Han C."/>
            <person name="Lapidus A."/>
            <person name="Copeland A."/>
            <person name="Glavina Del Rio T."/>
            <person name="Nolan M."/>
            <person name="Chen F."/>
            <person name="Lucas S."/>
            <person name="Tice H."/>
            <person name="Cheng J.F."/>
            <person name="Bruce D."/>
            <person name="Goodwin L."/>
            <person name="Pitluck S."/>
            <person name="Ovchinnikova G."/>
            <person name="Pati A."/>
            <person name="Ivanova N."/>
            <person name="Mavrommatis K."/>
            <person name="Chen A."/>
            <person name="Palaniappan K."/>
            <person name="D'haeseleer P."/>
            <person name="Chain P."/>
            <person name="Bristow J."/>
            <person name="Eisen J.A."/>
            <person name="Markowitz V."/>
            <person name="Hugenholtz P."/>
            <person name="Schneider S."/>
            <person name="Goker M."/>
            <person name="Pukall R."/>
            <person name="Kyrpides N.C."/>
            <person name="Klenk H.P."/>
        </authorList>
    </citation>
    <scope>NUCLEOTIDE SEQUENCE [LARGE SCALE GENOMIC DNA]</scope>
    <source>
        <strain evidence="2">ATCC 14392 / DSM 20547 / JCM 11482 / CCUG 33030 / NBRC 15357 / NCTC 11040 / CCM 314 / 541</strain>
    </source>
</reference>
<organism evidence="1 2">
    <name type="scientific">Kytococcus sedentarius (strain ATCC 14392 / DSM 20547 / JCM 11482 / CCUG 33030 / NBRC 15357 / NCTC 11040 / CCM 314 / 541)</name>
    <name type="common">Micrococcus sedentarius</name>
    <dbReference type="NCBI Taxonomy" id="478801"/>
    <lineage>
        <taxon>Bacteria</taxon>
        <taxon>Bacillati</taxon>
        <taxon>Actinomycetota</taxon>
        <taxon>Actinomycetes</taxon>
        <taxon>Micrococcales</taxon>
        <taxon>Kytococcaceae</taxon>
        <taxon>Kytococcus</taxon>
    </lineage>
</organism>
<dbReference type="Proteomes" id="UP000006666">
    <property type="component" value="Chromosome"/>
</dbReference>
<accession>C7NGB9</accession>
<protein>
    <recommendedName>
        <fullName evidence="3">TnpV protein</fullName>
    </recommendedName>
</protein>
<proteinExistence type="predicted"/>
<dbReference type="eggNOG" id="ENOG5033DV7">
    <property type="taxonomic scope" value="Bacteria"/>
</dbReference>
<evidence type="ECO:0000313" key="1">
    <source>
        <dbReference type="EMBL" id="ACV07528.1"/>
    </source>
</evidence>
<dbReference type="KEGG" id="kse:Ksed_25660"/>
<gene>
    <name evidence="1" type="ordered locus">Ksed_25660</name>
</gene>
<dbReference type="RefSeq" id="WP_015780451.1">
    <property type="nucleotide sequence ID" value="NC_013169.1"/>
</dbReference>
<dbReference type="AlphaFoldDB" id="C7NGB9"/>
<dbReference type="EMBL" id="CP001686">
    <property type="protein sequence ID" value="ACV07528.1"/>
    <property type="molecule type" value="Genomic_DNA"/>
</dbReference>
<name>C7NGB9_KYTSD</name>